<evidence type="ECO:0000259" key="12">
    <source>
        <dbReference type="PROSITE" id="PS50011"/>
    </source>
</evidence>
<keyword evidence="5 10" id="KW-0547">Nucleotide-binding</keyword>
<comment type="catalytic activity">
    <reaction evidence="9">
        <text>L-seryl-[protein] + ATP = O-phospho-L-seryl-[protein] + ADP + H(+)</text>
        <dbReference type="Rhea" id="RHEA:17989"/>
        <dbReference type="Rhea" id="RHEA-COMP:9863"/>
        <dbReference type="Rhea" id="RHEA-COMP:11604"/>
        <dbReference type="ChEBI" id="CHEBI:15378"/>
        <dbReference type="ChEBI" id="CHEBI:29999"/>
        <dbReference type="ChEBI" id="CHEBI:30616"/>
        <dbReference type="ChEBI" id="CHEBI:83421"/>
        <dbReference type="ChEBI" id="CHEBI:456216"/>
        <dbReference type="EC" id="2.7.11.22"/>
    </reaction>
</comment>
<comment type="similarity">
    <text evidence="1">Belongs to the protein kinase superfamily. CMGC Ser/Thr protein kinase family. CDC2/CDKX subfamily.</text>
</comment>
<dbReference type="SUPFAM" id="SSF56112">
    <property type="entry name" value="Protein kinase-like (PK-like)"/>
    <property type="match status" value="1"/>
</dbReference>
<feature type="binding site" evidence="10">
    <location>
        <position position="217"/>
    </location>
    <ligand>
        <name>ATP</name>
        <dbReference type="ChEBI" id="CHEBI:30616"/>
    </ligand>
</feature>
<dbReference type="SMART" id="SM00220">
    <property type="entry name" value="S_TKc"/>
    <property type="match status" value="1"/>
</dbReference>
<dbReference type="FunFam" id="3.30.200.20:FF:000007">
    <property type="entry name" value="Cyclin-dependent kinase 14, putative"/>
    <property type="match status" value="1"/>
</dbReference>
<dbReference type="PROSITE" id="PS00191">
    <property type="entry name" value="CYTOCHROME_B5_1"/>
    <property type="match status" value="1"/>
</dbReference>
<dbReference type="PROSITE" id="PS50011">
    <property type="entry name" value="PROTEIN_KINASE_DOM"/>
    <property type="match status" value="1"/>
</dbReference>
<dbReference type="Pfam" id="PF00069">
    <property type="entry name" value="Pkinase"/>
    <property type="match status" value="1"/>
</dbReference>
<dbReference type="PROSITE" id="PS00107">
    <property type="entry name" value="PROTEIN_KINASE_ATP"/>
    <property type="match status" value="1"/>
</dbReference>
<evidence type="ECO:0000256" key="1">
    <source>
        <dbReference type="ARBA" id="ARBA00006485"/>
    </source>
</evidence>
<proteinExistence type="inferred from homology"/>
<keyword evidence="3" id="KW-0723">Serine/threonine-protein kinase</keyword>
<evidence type="ECO:0000256" key="2">
    <source>
        <dbReference type="ARBA" id="ARBA00012425"/>
    </source>
</evidence>
<dbReference type="InterPro" id="IPR018506">
    <property type="entry name" value="Cyt_B5_heme-BS"/>
</dbReference>
<feature type="region of interest" description="Disordered" evidence="11">
    <location>
        <begin position="126"/>
        <end position="170"/>
    </location>
</feature>
<reference evidence="13 14" key="1">
    <citation type="submission" date="2024-11" db="EMBL/GenBank/DDBJ databases">
        <title>Chromosome-level genome assembly of the freshwater bivalve Anodonta woodiana.</title>
        <authorList>
            <person name="Chen X."/>
        </authorList>
    </citation>
    <scope>NUCLEOTIDE SEQUENCE [LARGE SCALE GENOMIC DNA]</scope>
    <source>
        <strain evidence="13">MN2024</strain>
        <tissue evidence="13">Gills</tissue>
    </source>
</reference>
<dbReference type="EC" id="2.7.11.22" evidence="2"/>
<comment type="catalytic activity">
    <reaction evidence="8">
        <text>L-threonyl-[protein] + ATP = O-phospho-L-threonyl-[protein] + ADP + H(+)</text>
        <dbReference type="Rhea" id="RHEA:46608"/>
        <dbReference type="Rhea" id="RHEA-COMP:11060"/>
        <dbReference type="Rhea" id="RHEA-COMP:11605"/>
        <dbReference type="ChEBI" id="CHEBI:15378"/>
        <dbReference type="ChEBI" id="CHEBI:30013"/>
        <dbReference type="ChEBI" id="CHEBI:30616"/>
        <dbReference type="ChEBI" id="CHEBI:61977"/>
        <dbReference type="ChEBI" id="CHEBI:456216"/>
        <dbReference type="EC" id="2.7.11.22"/>
    </reaction>
</comment>
<evidence type="ECO:0000256" key="4">
    <source>
        <dbReference type="ARBA" id="ARBA00022679"/>
    </source>
</evidence>
<dbReference type="PANTHER" id="PTHR24056">
    <property type="entry name" value="CELL DIVISION PROTEIN KINASE"/>
    <property type="match status" value="1"/>
</dbReference>
<dbReference type="AlphaFoldDB" id="A0ABD3V4D9"/>
<gene>
    <name evidence="13" type="ORF">ACJMK2_014750</name>
</gene>
<evidence type="ECO:0000256" key="11">
    <source>
        <dbReference type="SAM" id="MobiDB-lite"/>
    </source>
</evidence>
<dbReference type="GO" id="GO:0004693">
    <property type="term" value="F:cyclin-dependent protein serine/threonine kinase activity"/>
    <property type="evidence" value="ECO:0007669"/>
    <property type="project" value="UniProtKB-EC"/>
</dbReference>
<dbReference type="Gene3D" id="1.10.510.10">
    <property type="entry name" value="Transferase(Phosphotransferase) domain 1"/>
    <property type="match status" value="1"/>
</dbReference>
<dbReference type="EMBL" id="JBJQND010000014">
    <property type="protein sequence ID" value="KAL3855543.1"/>
    <property type="molecule type" value="Genomic_DNA"/>
</dbReference>
<keyword evidence="6" id="KW-0418">Kinase</keyword>
<dbReference type="Gene3D" id="3.30.200.20">
    <property type="entry name" value="Phosphorylase Kinase, domain 1"/>
    <property type="match status" value="1"/>
</dbReference>
<dbReference type="InterPro" id="IPR017441">
    <property type="entry name" value="Protein_kinase_ATP_BS"/>
</dbReference>
<evidence type="ECO:0000313" key="13">
    <source>
        <dbReference type="EMBL" id="KAL3855543.1"/>
    </source>
</evidence>
<dbReference type="PROSITE" id="PS00108">
    <property type="entry name" value="PROTEIN_KINASE_ST"/>
    <property type="match status" value="1"/>
</dbReference>
<evidence type="ECO:0000313" key="14">
    <source>
        <dbReference type="Proteomes" id="UP001634394"/>
    </source>
</evidence>
<evidence type="ECO:0000256" key="7">
    <source>
        <dbReference type="ARBA" id="ARBA00022840"/>
    </source>
</evidence>
<feature type="compositionally biased region" description="Basic and acidic residues" evidence="11">
    <location>
        <begin position="1"/>
        <end position="22"/>
    </location>
</feature>
<feature type="region of interest" description="Disordered" evidence="11">
    <location>
        <begin position="1"/>
        <end position="26"/>
    </location>
</feature>
<dbReference type="InterPro" id="IPR008271">
    <property type="entry name" value="Ser/Thr_kinase_AS"/>
</dbReference>
<evidence type="ECO:0000256" key="9">
    <source>
        <dbReference type="ARBA" id="ARBA00048367"/>
    </source>
</evidence>
<name>A0ABD3V4D9_SINWO</name>
<organism evidence="13 14">
    <name type="scientific">Sinanodonta woodiana</name>
    <name type="common">Chinese pond mussel</name>
    <name type="synonym">Anodonta woodiana</name>
    <dbReference type="NCBI Taxonomy" id="1069815"/>
    <lineage>
        <taxon>Eukaryota</taxon>
        <taxon>Metazoa</taxon>
        <taxon>Spiralia</taxon>
        <taxon>Lophotrochozoa</taxon>
        <taxon>Mollusca</taxon>
        <taxon>Bivalvia</taxon>
        <taxon>Autobranchia</taxon>
        <taxon>Heteroconchia</taxon>
        <taxon>Palaeoheterodonta</taxon>
        <taxon>Unionida</taxon>
        <taxon>Unionoidea</taxon>
        <taxon>Unionidae</taxon>
        <taxon>Unioninae</taxon>
        <taxon>Sinanodonta</taxon>
    </lineage>
</organism>
<keyword evidence="14" id="KW-1185">Reference proteome</keyword>
<evidence type="ECO:0000256" key="5">
    <source>
        <dbReference type="ARBA" id="ARBA00022741"/>
    </source>
</evidence>
<evidence type="ECO:0000256" key="8">
    <source>
        <dbReference type="ARBA" id="ARBA00047811"/>
    </source>
</evidence>
<feature type="domain" description="Protein kinase" evidence="12">
    <location>
        <begin position="188"/>
        <end position="472"/>
    </location>
</feature>
<evidence type="ECO:0000256" key="6">
    <source>
        <dbReference type="ARBA" id="ARBA00022777"/>
    </source>
</evidence>
<dbReference type="InterPro" id="IPR050108">
    <property type="entry name" value="CDK"/>
</dbReference>
<dbReference type="InterPro" id="IPR000719">
    <property type="entry name" value="Prot_kinase_dom"/>
</dbReference>
<evidence type="ECO:0000256" key="10">
    <source>
        <dbReference type="PROSITE-ProRule" id="PRU10141"/>
    </source>
</evidence>
<protein>
    <recommendedName>
        <fullName evidence="2">cyclin-dependent kinase</fullName>
        <ecNumber evidence="2">2.7.11.22</ecNumber>
    </recommendedName>
</protein>
<dbReference type="GO" id="GO:0005524">
    <property type="term" value="F:ATP binding"/>
    <property type="evidence" value="ECO:0007669"/>
    <property type="project" value="UniProtKB-UniRule"/>
</dbReference>
<sequence length="525" mass="58930">MASDSRKSCGRSTMKEGKEKSQVSRIKKLKKRLSASFGRLSIGKEDTIVESDQESDILLTNGLSSKEGSLSPPDLALQRCSHNGDYNIHNHNHLDMYMYNQHTGGYHTLGRTGVKIRTNTKPTLTTHTSVKRHHSAGDMLNDPVDGETTDVTTGGRPKSEGHRYLGHFSPKRTSSYGGNCPFGRAESYQKLEQLGEGSYATVYKGISSLTHQVIALKEIRIQPEEGVPFTAIREASLLKGLKHANIVTLHDIIHTRETLTFVFEYVHTDLSQYLEKHPGGLNTFNIKLFLLQLLRGLAYCHQRRILHRDLKPQNLLISESGELKLADFGLARAKSIPSHTYSNEVVTLWYRPPDVLLGSTNYSTSLDMWGVGCIFTEMLSGIATFPGMKDACDQLDQIFRVLGTPTEETWEGVSKYPNYNYKKFGLYMPQHLSSLIPKLAFIPHAEDLANQLLQMPPNKRISARAAMKHDYFLDLPPKIHELPDVASIFNIPGLKLLPEMDELLNQSLSPHRPTGRSRIRTTLKV</sequence>
<evidence type="ECO:0000256" key="3">
    <source>
        <dbReference type="ARBA" id="ARBA00022527"/>
    </source>
</evidence>
<dbReference type="Proteomes" id="UP001634394">
    <property type="component" value="Unassembled WGS sequence"/>
</dbReference>
<accession>A0ABD3V4D9</accession>
<keyword evidence="4" id="KW-0808">Transferase</keyword>
<dbReference type="FunFam" id="1.10.510.10:FF:000131">
    <property type="entry name" value="cyclin-dependent kinase 14 isoform X1"/>
    <property type="match status" value="1"/>
</dbReference>
<keyword evidence="7 10" id="KW-0067">ATP-binding</keyword>
<comment type="caution">
    <text evidence="13">The sequence shown here is derived from an EMBL/GenBank/DDBJ whole genome shotgun (WGS) entry which is preliminary data.</text>
</comment>
<dbReference type="InterPro" id="IPR011009">
    <property type="entry name" value="Kinase-like_dom_sf"/>
</dbReference>
<dbReference type="PANTHER" id="PTHR24056:SF189">
    <property type="entry name" value="PROTEIN KINASE DOMAIN-CONTAINING PROTEIN"/>
    <property type="match status" value="1"/>
</dbReference>